<evidence type="ECO:0000313" key="2">
    <source>
        <dbReference type="EMBL" id="SCB39953.1"/>
    </source>
</evidence>
<dbReference type="STRING" id="52131.GA0061100_12131"/>
<evidence type="ECO:0000259" key="1">
    <source>
        <dbReference type="Pfam" id="PF09937"/>
    </source>
</evidence>
<dbReference type="RefSeq" id="WP_075857060.1">
    <property type="nucleotide sequence ID" value="NZ_FMAC01000021.1"/>
</dbReference>
<dbReference type="OrthoDB" id="237820at2"/>
<proteinExistence type="predicted"/>
<name>A0A1C3WIT6_9HYPH</name>
<protein>
    <recommendedName>
        <fullName evidence="1">DUF2169 domain-containing protein</fullName>
    </recommendedName>
</protein>
<reference evidence="3" key="1">
    <citation type="submission" date="2016-08" db="EMBL/GenBank/DDBJ databases">
        <authorList>
            <person name="Varghese N."/>
            <person name="Submissions Spin"/>
        </authorList>
    </citation>
    <scope>NUCLEOTIDE SEQUENCE [LARGE SCALE GENOMIC DNA]</scope>
    <source>
        <strain evidence="3">CCBAU 57015</strain>
    </source>
</reference>
<feature type="domain" description="DUF2169" evidence="1">
    <location>
        <begin position="22"/>
        <end position="350"/>
    </location>
</feature>
<gene>
    <name evidence="2" type="ORF">GA0061100_12131</name>
</gene>
<sequence>MPKLRNFTPFPNFRFYAKDNRGQEFGVIIVKATFEFAPSGRLLVAEEQAPMMFDDECHGEVNLTSLWHPSDLVPVKPKADVIVNAVACAPGGKPLPSWLCGIEIEGAQVSHAKRLRVTGPRQWQPMWKRALAEREKQEWQKHRRWFDHWSLSEPEPIANLPLRYEHAYGGLLAKGKDENGEAVMDTNPYNPLGIGWIDREWTDHTVAHPAPQIEAADEPIADAFKIYAPQSLGPIPPAWEPRYPYGGTYDDEWKANVWPLWPADYDFAYHNSAHPDLIVDNQFGGEERVHLINLLPERADFSFRLPGEKLVVDFATEDGESIRQEMKLDTVFLDIADANPRCRRIYLSWRTRFEPERYATASVHRGTHGDDSTTVKQRIREGYYA</sequence>
<evidence type="ECO:0000313" key="3">
    <source>
        <dbReference type="Proteomes" id="UP000186228"/>
    </source>
</evidence>
<dbReference type="Pfam" id="PF09937">
    <property type="entry name" value="DUF2169"/>
    <property type="match status" value="1"/>
</dbReference>
<dbReference type="EMBL" id="FMAC01000021">
    <property type="protein sequence ID" value="SCB39953.1"/>
    <property type="molecule type" value="Genomic_DNA"/>
</dbReference>
<dbReference type="InterPro" id="IPR018683">
    <property type="entry name" value="DUF2169"/>
</dbReference>
<keyword evidence="3" id="KW-1185">Reference proteome</keyword>
<organism evidence="2 3">
    <name type="scientific">Rhizobium hainanense</name>
    <dbReference type="NCBI Taxonomy" id="52131"/>
    <lineage>
        <taxon>Bacteria</taxon>
        <taxon>Pseudomonadati</taxon>
        <taxon>Pseudomonadota</taxon>
        <taxon>Alphaproteobacteria</taxon>
        <taxon>Hyphomicrobiales</taxon>
        <taxon>Rhizobiaceae</taxon>
        <taxon>Rhizobium/Agrobacterium group</taxon>
        <taxon>Rhizobium</taxon>
    </lineage>
</organism>
<dbReference type="AlphaFoldDB" id="A0A1C3WIT6"/>
<accession>A0A1C3WIT6</accession>
<dbReference type="Proteomes" id="UP000186228">
    <property type="component" value="Unassembled WGS sequence"/>
</dbReference>